<comment type="catalytic activity">
    <reaction evidence="13">
        <text>a 1-acyl-2-hexanoyl-sn-glycero-3-phospho-(1D-myo-inositol-5-phosphate) + H2O = a 1-acyl-2-hexanoyl-sn-glycero-3-phospho-(1D-myo-inositol) + phosphate</text>
        <dbReference type="Rhea" id="RHEA:42320"/>
        <dbReference type="ChEBI" id="CHEBI:15377"/>
        <dbReference type="ChEBI" id="CHEBI:43474"/>
        <dbReference type="ChEBI" id="CHEBI:78930"/>
        <dbReference type="ChEBI" id="CHEBI:78931"/>
    </reaction>
    <physiologicalReaction direction="left-to-right" evidence="13">
        <dbReference type="Rhea" id="RHEA:42321"/>
    </physiologicalReaction>
</comment>
<comment type="catalytic activity">
    <reaction evidence="16">
        <text>1,2-dioctanoyl-sn-glycero-3-phospho-(1D-myo-inositol-5-phosphate) + H2O = 1,2-dioctanoyl-sn-glycero-3-phospho-(1D-myo-inositol) + phosphate</text>
        <dbReference type="Rhea" id="RHEA:42308"/>
        <dbReference type="ChEBI" id="CHEBI:15377"/>
        <dbReference type="ChEBI" id="CHEBI:43474"/>
        <dbReference type="ChEBI" id="CHEBI:65221"/>
        <dbReference type="ChEBI" id="CHEBI:78911"/>
    </reaction>
    <physiologicalReaction direction="left-to-right" evidence="16">
        <dbReference type="Rhea" id="RHEA:42309"/>
    </physiologicalReaction>
</comment>
<dbReference type="InterPro" id="IPR044596">
    <property type="entry name" value="PTPMT1-like"/>
</dbReference>
<keyword evidence="4" id="KW-0378">Hydrolase</keyword>
<dbReference type="GO" id="GO:0005737">
    <property type="term" value="C:cytoplasm"/>
    <property type="evidence" value="ECO:0007669"/>
    <property type="project" value="UniProtKB-ARBA"/>
</dbReference>
<evidence type="ECO:0000256" key="9">
    <source>
        <dbReference type="ARBA" id="ARBA00023264"/>
    </source>
</evidence>
<keyword evidence="3" id="KW-0444">Lipid biosynthesis</keyword>
<dbReference type="PROSITE" id="PS00383">
    <property type="entry name" value="TYR_PHOSPHATASE_1"/>
    <property type="match status" value="1"/>
</dbReference>
<dbReference type="CDD" id="cd14524">
    <property type="entry name" value="PTPMT1"/>
    <property type="match status" value="1"/>
</dbReference>
<keyword evidence="8" id="KW-0594">Phospholipid biosynthesis</keyword>
<dbReference type="PROSITE" id="PS50054">
    <property type="entry name" value="TYR_PHOSPHATASE_DUAL"/>
    <property type="match status" value="1"/>
</dbReference>
<accession>A0A553N7S8</accession>
<feature type="domain" description="Tyrosine-protein phosphatase" evidence="18">
    <location>
        <begin position="39"/>
        <end position="191"/>
    </location>
</feature>
<dbReference type="SUPFAM" id="SSF52799">
    <property type="entry name" value="(Phosphotyrosine protein) phosphatases II"/>
    <property type="match status" value="1"/>
</dbReference>
<evidence type="ECO:0000256" key="1">
    <source>
        <dbReference type="ARBA" id="ARBA00004370"/>
    </source>
</evidence>
<dbReference type="GO" id="GO:0016020">
    <property type="term" value="C:membrane"/>
    <property type="evidence" value="ECO:0007669"/>
    <property type="project" value="UniProtKB-SubCell"/>
</dbReference>
<evidence type="ECO:0000256" key="16">
    <source>
        <dbReference type="ARBA" id="ARBA00052780"/>
    </source>
</evidence>
<dbReference type="InterPro" id="IPR029021">
    <property type="entry name" value="Prot-tyrosine_phosphatase-like"/>
</dbReference>
<comment type="catalytic activity">
    <reaction evidence="15">
        <text>1,2-di-(9Z-octadecenoyl)-sn-glycero-3-phospho-(1'-sn-glycerol-3'-phosphate) + H2O = 1,2-di-(9Z-octadecenoyl)-sn-glycero-3-phospho-(1'-sn-glycerol) + phosphate</text>
        <dbReference type="Rhea" id="RHEA:42304"/>
        <dbReference type="ChEBI" id="CHEBI:15377"/>
        <dbReference type="ChEBI" id="CHEBI:43474"/>
        <dbReference type="ChEBI" id="CHEBI:75163"/>
        <dbReference type="ChEBI" id="CHEBI:78907"/>
    </reaction>
    <physiologicalReaction direction="left-to-right" evidence="15">
        <dbReference type="Rhea" id="RHEA:42305"/>
    </physiologicalReaction>
</comment>
<gene>
    <name evidence="20" type="ORF">TCAL_10714</name>
</gene>
<dbReference type="GO" id="GO:0008654">
    <property type="term" value="P:phospholipid biosynthetic process"/>
    <property type="evidence" value="ECO:0007669"/>
    <property type="project" value="UniProtKB-KW"/>
</dbReference>
<comment type="pathway">
    <text evidence="2">Lipid metabolism.</text>
</comment>
<dbReference type="PROSITE" id="PS50056">
    <property type="entry name" value="TYR_PHOSPHATASE_2"/>
    <property type="match status" value="1"/>
</dbReference>
<keyword evidence="9" id="KW-1208">Phospholipid metabolism</keyword>
<dbReference type="STRING" id="6832.A0A553N7S8"/>
<comment type="catalytic activity">
    <reaction evidence="14">
        <text>1,2-dibutyryl-sn-glycero-3-phospho-(1D-myo-inositol-5-phosphate) + H2O = 1,2-dibutyryl-sn-glycero-3-phospho-(1D-myo-inositol) + phosphate</text>
        <dbReference type="Rhea" id="RHEA:42584"/>
        <dbReference type="ChEBI" id="CHEBI:15377"/>
        <dbReference type="ChEBI" id="CHEBI:43474"/>
        <dbReference type="ChEBI" id="CHEBI:82605"/>
        <dbReference type="ChEBI" id="CHEBI:82606"/>
    </reaction>
    <physiologicalReaction direction="left-to-right" evidence="14">
        <dbReference type="Rhea" id="RHEA:42585"/>
    </physiologicalReaction>
</comment>
<dbReference type="OMA" id="HESACMV"/>
<dbReference type="GO" id="GO:0004721">
    <property type="term" value="F:phosphoprotein phosphatase activity"/>
    <property type="evidence" value="ECO:0007669"/>
    <property type="project" value="UniProtKB-KW"/>
</dbReference>
<comment type="caution">
    <text evidence="20">The sequence shown here is derived from an EMBL/GenBank/DDBJ whole genome shotgun (WGS) entry which is preliminary data.</text>
</comment>
<keyword evidence="6" id="KW-0443">Lipid metabolism</keyword>
<evidence type="ECO:0000256" key="15">
    <source>
        <dbReference type="ARBA" id="ARBA00052632"/>
    </source>
</evidence>
<evidence type="ECO:0000256" key="2">
    <source>
        <dbReference type="ARBA" id="ARBA00005189"/>
    </source>
</evidence>
<evidence type="ECO:0000256" key="14">
    <source>
        <dbReference type="ARBA" id="ARBA00052505"/>
    </source>
</evidence>
<dbReference type="GO" id="GO:0008962">
    <property type="term" value="F:phosphatidylglycerophosphatase activity"/>
    <property type="evidence" value="ECO:0007669"/>
    <property type="project" value="UniProtKB-EC"/>
</dbReference>
<dbReference type="EMBL" id="VCGU01000459">
    <property type="protein sequence ID" value="TRY61487.1"/>
    <property type="molecule type" value="Genomic_DNA"/>
</dbReference>
<evidence type="ECO:0000256" key="11">
    <source>
        <dbReference type="ARBA" id="ARBA00024224"/>
    </source>
</evidence>
<evidence type="ECO:0000256" key="13">
    <source>
        <dbReference type="ARBA" id="ARBA00051818"/>
    </source>
</evidence>
<sequence length="191" mass="21969">MGDIQLGLARIAVRMFARVTFLPTLAYNVAMEKFTRRNWWDRIDSTVVLGALPFRGQTTKRIISEERVRGVVSMNESYELAWLSNQEAEWHKLGVKFLCLPTTDIFEAPCQEKLVRGVEFINEIAPSGDSVYVHCKAGRTRSATLVGCYLMAKHNWTPEQAVECMKLKRPHVLLHHQQWQALREFHAAQVK</sequence>
<dbReference type="SMART" id="SM00195">
    <property type="entry name" value="DSPc"/>
    <property type="match status" value="1"/>
</dbReference>
<keyword evidence="21" id="KW-1185">Reference proteome</keyword>
<feature type="domain" description="Tyrosine specific protein phosphatases" evidence="19">
    <location>
        <begin position="112"/>
        <end position="180"/>
    </location>
</feature>
<dbReference type="InterPro" id="IPR042165">
    <property type="entry name" value="PTPMT1"/>
</dbReference>
<evidence type="ECO:0000256" key="10">
    <source>
        <dbReference type="ARBA" id="ARBA00024192"/>
    </source>
</evidence>
<keyword evidence="7" id="KW-0472">Membrane</keyword>
<evidence type="ECO:0000256" key="12">
    <source>
        <dbReference type="ARBA" id="ARBA00050944"/>
    </source>
</evidence>
<comment type="pathway">
    <text evidence="10">Phospholipid metabolism; phosphatidylglycerol biosynthesis; phosphatidylglycerol from CDP-diacylglycerol: step 2/2.</text>
</comment>
<evidence type="ECO:0000256" key="6">
    <source>
        <dbReference type="ARBA" id="ARBA00023098"/>
    </source>
</evidence>
<keyword evidence="5" id="KW-0904">Protein phosphatase</keyword>
<evidence type="ECO:0000259" key="18">
    <source>
        <dbReference type="PROSITE" id="PS50054"/>
    </source>
</evidence>
<dbReference type="EC" id="3.1.3.27" evidence="11"/>
<evidence type="ECO:0000256" key="5">
    <source>
        <dbReference type="ARBA" id="ARBA00022912"/>
    </source>
</evidence>
<dbReference type="InterPro" id="IPR016130">
    <property type="entry name" value="Tyr_Pase_AS"/>
</dbReference>
<evidence type="ECO:0000259" key="19">
    <source>
        <dbReference type="PROSITE" id="PS50056"/>
    </source>
</evidence>
<proteinExistence type="predicted"/>
<organism evidence="20 21">
    <name type="scientific">Tigriopus californicus</name>
    <name type="common">Marine copepod</name>
    <dbReference type="NCBI Taxonomy" id="6832"/>
    <lineage>
        <taxon>Eukaryota</taxon>
        <taxon>Metazoa</taxon>
        <taxon>Ecdysozoa</taxon>
        <taxon>Arthropoda</taxon>
        <taxon>Crustacea</taxon>
        <taxon>Multicrustacea</taxon>
        <taxon>Hexanauplia</taxon>
        <taxon>Copepoda</taxon>
        <taxon>Harpacticoida</taxon>
        <taxon>Harpacticidae</taxon>
        <taxon>Tigriopus</taxon>
    </lineage>
</organism>
<evidence type="ECO:0000256" key="4">
    <source>
        <dbReference type="ARBA" id="ARBA00022801"/>
    </source>
</evidence>
<dbReference type="Pfam" id="PF00782">
    <property type="entry name" value="DSPc"/>
    <property type="match status" value="1"/>
</dbReference>
<protein>
    <recommendedName>
        <fullName evidence="17">Phosphatidylglycerophosphatase and protein-tyrosine phosphatase 1</fullName>
        <ecNumber evidence="11">3.1.3.27</ecNumber>
    </recommendedName>
</protein>
<evidence type="ECO:0000256" key="7">
    <source>
        <dbReference type="ARBA" id="ARBA00023136"/>
    </source>
</evidence>
<dbReference type="Gene3D" id="3.90.190.10">
    <property type="entry name" value="Protein tyrosine phosphatase superfamily"/>
    <property type="match status" value="1"/>
</dbReference>
<evidence type="ECO:0000313" key="20">
    <source>
        <dbReference type="EMBL" id="TRY61487.1"/>
    </source>
</evidence>
<evidence type="ECO:0000256" key="3">
    <source>
        <dbReference type="ARBA" id="ARBA00022516"/>
    </source>
</evidence>
<evidence type="ECO:0000256" key="17">
    <source>
        <dbReference type="ARBA" id="ARBA00069309"/>
    </source>
</evidence>
<comment type="catalytic activity">
    <reaction evidence="12">
        <text>a 1,2-diacyl-sn-glycero-3-phospho-(1'-sn-glycero-3'-phosphate) + H2O = a 1,2-diacyl-sn-glycero-3-phospho-(1'-sn-glycerol) + phosphate</text>
        <dbReference type="Rhea" id="RHEA:33751"/>
        <dbReference type="ChEBI" id="CHEBI:15377"/>
        <dbReference type="ChEBI" id="CHEBI:43474"/>
        <dbReference type="ChEBI" id="CHEBI:60110"/>
        <dbReference type="ChEBI" id="CHEBI:64716"/>
        <dbReference type="EC" id="3.1.3.27"/>
    </reaction>
    <physiologicalReaction direction="left-to-right" evidence="12">
        <dbReference type="Rhea" id="RHEA:33752"/>
    </physiologicalReaction>
</comment>
<evidence type="ECO:0000313" key="21">
    <source>
        <dbReference type="Proteomes" id="UP000318571"/>
    </source>
</evidence>
<dbReference type="GO" id="GO:0004439">
    <property type="term" value="F:phosphatidylinositol-4,5-bisphosphate 5-phosphatase activity"/>
    <property type="evidence" value="ECO:0007669"/>
    <property type="project" value="TreeGrafter"/>
</dbReference>
<dbReference type="PANTHER" id="PTHR46712">
    <property type="entry name" value="PHOSPHATIDYLGLYCEROPHOSPHATASE AND PROTEIN-TYROSINE PHOSPHATASE 1"/>
    <property type="match status" value="1"/>
</dbReference>
<dbReference type="Proteomes" id="UP000318571">
    <property type="component" value="Chromosome 8"/>
</dbReference>
<evidence type="ECO:0000256" key="8">
    <source>
        <dbReference type="ARBA" id="ARBA00023209"/>
    </source>
</evidence>
<comment type="subcellular location">
    <subcellularLocation>
        <location evidence="1">Membrane</location>
    </subcellularLocation>
</comment>
<reference evidence="20 21" key="1">
    <citation type="journal article" date="2018" name="Nat. Ecol. Evol.">
        <title>Genomic signatures of mitonuclear coevolution across populations of Tigriopus californicus.</title>
        <authorList>
            <person name="Barreto F.S."/>
            <person name="Watson E.T."/>
            <person name="Lima T.G."/>
            <person name="Willett C.S."/>
            <person name="Edmands S."/>
            <person name="Li W."/>
            <person name="Burton R.S."/>
        </authorList>
    </citation>
    <scope>NUCLEOTIDE SEQUENCE [LARGE SCALE GENOMIC DNA]</scope>
    <source>
        <strain evidence="20 21">San Diego</strain>
    </source>
</reference>
<dbReference type="InterPro" id="IPR000340">
    <property type="entry name" value="Dual-sp_phosphatase_cat-dom"/>
</dbReference>
<dbReference type="AlphaFoldDB" id="A0A553N7S8"/>
<dbReference type="PANTHER" id="PTHR46712:SF1">
    <property type="entry name" value="PHOSPHATIDYLGLYCEROPHOSPHATASE AND PROTEIN-TYROSINE PHOSPHATASE 1"/>
    <property type="match status" value="1"/>
</dbReference>
<dbReference type="InterPro" id="IPR000387">
    <property type="entry name" value="Tyr_Pase_dom"/>
</dbReference>
<dbReference type="FunFam" id="3.90.190.10:FF:000060">
    <property type="entry name" value="Phosphatidylglycerophosphatase and protein-tyrosine phosphatase 1"/>
    <property type="match status" value="1"/>
</dbReference>
<name>A0A553N7S8_TIGCA</name>
<dbReference type="InterPro" id="IPR020422">
    <property type="entry name" value="TYR_PHOSPHATASE_DUAL_dom"/>
</dbReference>